<evidence type="ECO:0000313" key="12">
    <source>
        <dbReference type="Proteomes" id="UP001642484"/>
    </source>
</evidence>
<evidence type="ECO:0008006" key="13">
    <source>
        <dbReference type="Google" id="ProtNLM"/>
    </source>
</evidence>
<keyword evidence="12" id="KW-1185">Reference proteome</keyword>
<feature type="compositionally biased region" description="Basic and acidic residues" evidence="7">
    <location>
        <begin position="935"/>
        <end position="946"/>
    </location>
</feature>
<keyword evidence="4" id="KW-0862">Zinc</keyword>
<evidence type="ECO:0000256" key="1">
    <source>
        <dbReference type="ARBA" id="ARBA00022679"/>
    </source>
</evidence>
<protein>
    <recommendedName>
        <fullName evidence="13">N-acetyltransferase domain-containing protein</fullName>
    </recommendedName>
</protein>
<keyword evidence="8" id="KW-0472">Membrane</keyword>
<dbReference type="CDD" id="cd04301">
    <property type="entry name" value="NAT_SF"/>
    <property type="match status" value="1"/>
</dbReference>
<organism evidence="11 12">
    <name type="scientific">Durusdinium trenchii</name>
    <dbReference type="NCBI Taxonomy" id="1381693"/>
    <lineage>
        <taxon>Eukaryota</taxon>
        <taxon>Sar</taxon>
        <taxon>Alveolata</taxon>
        <taxon>Dinophyceae</taxon>
        <taxon>Suessiales</taxon>
        <taxon>Symbiodiniaceae</taxon>
        <taxon>Durusdinium</taxon>
    </lineage>
</organism>
<evidence type="ECO:0000256" key="8">
    <source>
        <dbReference type="SAM" id="Phobius"/>
    </source>
</evidence>
<evidence type="ECO:0000256" key="4">
    <source>
        <dbReference type="ARBA" id="ARBA00022833"/>
    </source>
</evidence>
<feature type="transmembrane region" description="Helical" evidence="8">
    <location>
        <begin position="616"/>
        <end position="638"/>
    </location>
</feature>
<dbReference type="InterPro" id="IPR000433">
    <property type="entry name" value="Znf_ZZ"/>
</dbReference>
<keyword evidence="1" id="KW-0808">Transferase</keyword>
<evidence type="ECO:0000256" key="3">
    <source>
        <dbReference type="ARBA" id="ARBA00022771"/>
    </source>
</evidence>
<dbReference type="InterPro" id="IPR043145">
    <property type="entry name" value="Znf_ZZ_sf"/>
</dbReference>
<dbReference type="Gene3D" id="3.30.60.90">
    <property type="match status" value="1"/>
</dbReference>
<evidence type="ECO:0000313" key="11">
    <source>
        <dbReference type="EMBL" id="CAK9031518.1"/>
    </source>
</evidence>
<keyword evidence="2" id="KW-0479">Metal-binding</keyword>
<feature type="domain" description="ZZ-type" evidence="9">
    <location>
        <begin position="28"/>
        <end position="93"/>
    </location>
</feature>
<dbReference type="Pfam" id="PF00583">
    <property type="entry name" value="Acetyltransf_1"/>
    <property type="match status" value="1"/>
</dbReference>
<feature type="transmembrane region" description="Helical" evidence="8">
    <location>
        <begin position="869"/>
        <end position="888"/>
    </location>
</feature>
<dbReference type="PROSITE" id="PS51186">
    <property type="entry name" value="GNAT"/>
    <property type="match status" value="1"/>
</dbReference>
<evidence type="ECO:0000256" key="5">
    <source>
        <dbReference type="ARBA" id="ARBA00023315"/>
    </source>
</evidence>
<dbReference type="SUPFAM" id="SSF55729">
    <property type="entry name" value="Acyl-CoA N-acyltransferases (Nat)"/>
    <property type="match status" value="1"/>
</dbReference>
<evidence type="ECO:0000256" key="2">
    <source>
        <dbReference type="ARBA" id="ARBA00022723"/>
    </source>
</evidence>
<feature type="transmembrane region" description="Helical" evidence="8">
    <location>
        <begin position="815"/>
        <end position="838"/>
    </location>
</feature>
<dbReference type="InterPro" id="IPR000182">
    <property type="entry name" value="GNAT_dom"/>
</dbReference>
<keyword evidence="5" id="KW-0012">Acyltransferase</keyword>
<keyword evidence="8" id="KW-0812">Transmembrane</keyword>
<gene>
    <name evidence="11" type="ORF">CCMP2556_LOCUS18319</name>
</gene>
<evidence type="ECO:0000256" key="6">
    <source>
        <dbReference type="PROSITE-ProRule" id="PRU00228"/>
    </source>
</evidence>
<feature type="transmembrane region" description="Helical" evidence="8">
    <location>
        <begin position="650"/>
        <end position="674"/>
    </location>
</feature>
<dbReference type="PANTHER" id="PTHR42919:SF8">
    <property type="entry name" value="N-ALPHA-ACETYLTRANSFERASE 50"/>
    <property type="match status" value="1"/>
</dbReference>
<dbReference type="SUPFAM" id="SSF57850">
    <property type="entry name" value="RING/U-box"/>
    <property type="match status" value="1"/>
</dbReference>
<proteinExistence type="predicted"/>
<dbReference type="PROSITE" id="PS01357">
    <property type="entry name" value="ZF_ZZ_1"/>
    <property type="match status" value="1"/>
</dbReference>
<keyword evidence="8" id="KW-1133">Transmembrane helix</keyword>
<dbReference type="EMBL" id="CAXAMN010010335">
    <property type="protein sequence ID" value="CAK9031518.1"/>
    <property type="molecule type" value="Genomic_DNA"/>
</dbReference>
<dbReference type="InterPro" id="IPR051556">
    <property type="entry name" value="N-term/lysine_N-AcTrnsfr"/>
</dbReference>
<evidence type="ECO:0000256" key="7">
    <source>
        <dbReference type="SAM" id="MobiDB-lite"/>
    </source>
</evidence>
<dbReference type="Gene3D" id="3.40.630.30">
    <property type="match status" value="1"/>
</dbReference>
<keyword evidence="3 6" id="KW-0863">Zinc-finger</keyword>
<dbReference type="PANTHER" id="PTHR42919">
    <property type="entry name" value="N-ALPHA-ACETYLTRANSFERASE"/>
    <property type="match status" value="1"/>
</dbReference>
<name>A0ABP0KZ36_9DINO</name>
<comment type="caution">
    <text evidence="11">The sequence shown here is derived from an EMBL/GenBank/DDBJ whole genome shotgun (WGS) entry which is preliminary data.</text>
</comment>
<feature type="transmembrane region" description="Helical" evidence="8">
    <location>
        <begin position="783"/>
        <end position="803"/>
    </location>
</feature>
<feature type="region of interest" description="Disordered" evidence="7">
    <location>
        <begin position="924"/>
        <end position="946"/>
    </location>
</feature>
<accession>A0ABP0KZ36</accession>
<dbReference type="Proteomes" id="UP001642484">
    <property type="component" value="Unassembled WGS sequence"/>
</dbReference>
<sequence>MMQLASASDHRRERLAQAGLQKQERLTLHPCICDRCGGLVQGIRLKCLECRDFDLCAACLQKGRPVMSKRGTPPLEVTHQDSHEMLVLSRATSNTTVASLVSAWQKGKVGRLGTSTVADDEVTATACKFGCPSVQEGLPVAALCSCGKTLCSRCLRCCGGPGLWLPGRRCLPWAQAQQLGKQWQLATPEMREELKEVTEESIAEDCGIRLMTKEDLDAVLAVENISFVQPYSRETFEAILGHDGHTSYVAVSKTSGRCAGYLILELGGDPKHLRGYVTSIAVLPLFRSHGVAQQLLQEALSEAQRHHAQAVELHVHTRNEGAIKLYRRCGFEVLEEVRGFYGSEGHLQSGDAYVMCRVERDAQDFAQTYAKIQGEDVHFGCCPGRGISACGPQKAPIRTFAEAEVPMDRWCVSLDDLKQFKRLVGQAVSEGRICPTEMDPFDPKDYTFGPSMYTVTEQYIKPVTAAAGNVSWALMKNPDGLPCDVFITHAWAEGIYEFVDKVVETWPPGGRAAYVCFLSNPQNLDICDLISTPEESPFAKALDSCKHVLAVPNRTFSIYSRLWCVYEAFLAYTSNKPITNATSCDINTWAYLLRIVGISQASLSAALLLPLRFAVMLSVPFTILVPVPFMVLFLLSFGRCGGYKPLLQNLGVLGVTLTANVGYGCAIITGRALFEHNWLFALQYISLGFFGTLGMELDRLNSVSADAAALNLRRGFTGRLSDADCSTEADRRKILEQVKKSGHEKDVEEAVKVLMKMNLSTPELRATAERTGTLTDASHWSRAILSATFIAFPGFRPFILLKYGHLVFGIEYGHWFQGLLIIISTYEAVVFLALFIVLPDDRKAFAARVQSLWLVLWPVHALGGSNNRWFHTVSVLVYCPLLLAISIMGPASTAQIPYVGPHFVRLVFGKPRCLRRCARGARRKATSSPEGGSIPEKEKAEDLPMV</sequence>
<dbReference type="PROSITE" id="PS50135">
    <property type="entry name" value="ZF_ZZ_2"/>
    <property type="match status" value="1"/>
</dbReference>
<evidence type="ECO:0000259" key="9">
    <source>
        <dbReference type="PROSITE" id="PS50135"/>
    </source>
</evidence>
<dbReference type="SMART" id="SM00291">
    <property type="entry name" value="ZnF_ZZ"/>
    <property type="match status" value="1"/>
</dbReference>
<dbReference type="Pfam" id="PF00569">
    <property type="entry name" value="ZZ"/>
    <property type="match status" value="1"/>
</dbReference>
<feature type="domain" description="N-acetyltransferase" evidence="10">
    <location>
        <begin position="206"/>
        <end position="360"/>
    </location>
</feature>
<reference evidence="11 12" key="1">
    <citation type="submission" date="2024-02" db="EMBL/GenBank/DDBJ databases">
        <authorList>
            <person name="Chen Y."/>
            <person name="Shah S."/>
            <person name="Dougan E. K."/>
            <person name="Thang M."/>
            <person name="Chan C."/>
        </authorList>
    </citation>
    <scope>NUCLEOTIDE SEQUENCE [LARGE SCALE GENOMIC DNA]</scope>
</reference>
<dbReference type="CDD" id="cd02249">
    <property type="entry name" value="ZZ"/>
    <property type="match status" value="1"/>
</dbReference>
<dbReference type="InterPro" id="IPR016181">
    <property type="entry name" value="Acyl_CoA_acyltransferase"/>
</dbReference>
<evidence type="ECO:0000259" key="10">
    <source>
        <dbReference type="PROSITE" id="PS51186"/>
    </source>
</evidence>